<name>A0A6L6PKB0_9BURK</name>
<evidence type="ECO:0000313" key="1">
    <source>
        <dbReference type="EMBL" id="MTV39510.1"/>
    </source>
</evidence>
<dbReference type="OrthoDB" id="9152216at2"/>
<dbReference type="RefSeq" id="WP_155465217.1">
    <property type="nucleotide sequence ID" value="NZ_WNKY01000020.1"/>
</dbReference>
<gene>
    <name evidence="1" type="ORF">GM676_18245</name>
</gene>
<comment type="caution">
    <text evidence="1">The sequence shown here is derived from an EMBL/GenBank/DDBJ whole genome shotgun (WGS) entry which is preliminary data.</text>
</comment>
<organism evidence="1 2">
    <name type="scientific">Duganella radicis</name>
    <dbReference type="NCBI Taxonomy" id="551988"/>
    <lineage>
        <taxon>Bacteria</taxon>
        <taxon>Pseudomonadati</taxon>
        <taxon>Pseudomonadota</taxon>
        <taxon>Betaproteobacteria</taxon>
        <taxon>Burkholderiales</taxon>
        <taxon>Oxalobacteraceae</taxon>
        <taxon>Telluria group</taxon>
        <taxon>Duganella</taxon>
    </lineage>
</organism>
<dbReference type="AlphaFoldDB" id="A0A6L6PKB0"/>
<keyword evidence="2" id="KW-1185">Reference proteome</keyword>
<protein>
    <submittedName>
        <fullName evidence="1">Uncharacterized protein</fullName>
    </submittedName>
</protein>
<dbReference type="EMBL" id="WNKY01000020">
    <property type="protein sequence ID" value="MTV39510.1"/>
    <property type="molecule type" value="Genomic_DNA"/>
</dbReference>
<reference evidence="1 2" key="1">
    <citation type="submission" date="2019-11" db="EMBL/GenBank/DDBJ databases">
        <title>Type strains purchased from KCTC, JCM and DSMZ.</title>
        <authorList>
            <person name="Lu H."/>
        </authorList>
    </citation>
    <scope>NUCLEOTIDE SEQUENCE [LARGE SCALE GENOMIC DNA]</scope>
    <source>
        <strain evidence="1 2">KCTC 22382</strain>
    </source>
</reference>
<dbReference type="Proteomes" id="UP000475582">
    <property type="component" value="Unassembled WGS sequence"/>
</dbReference>
<evidence type="ECO:0000313" key="2">
    <source>
        <dbReference type="Proteomes" id="UP000475582"/>
    </source>
</evidence>
<sequence length="239" mass="27437">MTISGFIKKQNATLLQDFSKSGYCVVAVAASKLPDMQRFEDWELEKLPGCRTSSALVIRKRPTYEAECWVRWDYRGYRKAFAAYLDAFYPEFSDVLNPSLHVDHLEPRFRFRKGDNYFVRLHLVSSKVNSSYGAGFEQGFYQTERSKPLDGVVHLSWLGFCKAKGTLLPGKNSGTRAWEQWARTEAKIFSEDSGELASHAYVGLLTFLQLGYTRYYAGEDKQLDYEAIFKAYDRAHHAS</sequence>
<proteinExistence type="predicted"/>
<accession>A0A6L6PKB0</accession>